<name>H9GUG1_ANOCA</name>
<protein>
    <submittedName>
        <fullName evidence="4">Uncharacterized protein</fullName>
    </submittedName>
</protein>
<organism evidence="4 5">
    <name type="scientific">Anolis carolinensis</name>
    <name type="common">Green anole</name>
    <name type="synonym">American chameleon</name>
    <dbReference type="NCBI Taxonomy" id="28377"/>
    <lineage>
        <taxon>Eukaryota</taxon>
        <taxon>Metazoa</taxon>
        <taxon>Chordata</taxon>
        <taxon>Craniata</taxon>
        <taxon>Vertebrata</taxon>
        <taxon>Euteleostomi</taxon>
        <taxon>Lepidosauria</taxon>
        <taxon>Squamata</taxon>
        <taxon>Bifurcata</taxon>
        <taxon>Unidentata</taxon>
        <taxon>Episquamata</taxon>
        <taxon>Toxicofera</taxon>
        <taxon>Iguania</taxon>
        <taxon>Dactyloidae</taxon>
        <taxon>Anolis</taxon>
    </lineage>
</organism>
<dbReference type="InParanoid" id="H9GUG1"/>
<dbReference type="SMART" id="SM00248">
    <property type="entry name" value="ANK"/>
    <property type="match status" value="3"/>
</dbReference>
<dbReference type="InterPro" id="IPR002110">
    <property type="entry name" value="Ankyrin_rpt"/>
</dbReference>
<dbReference type="GO" id="GO:0010468">
    <property type="term" value="P:regulation of gene expression"/>
    <property type="evidence" value="ECO:0000318"/>
    <property type="project" value="GO_Central"/>
</dbReference>
<dbReference type="FunFam" id="1.25.40.20:FF:000918">
    <property type="entry name" value="Uncharacterized protein"/>
    <property type="match status" value="1"/>
</dbReference>
<dbReference type="PANTHER" id="PTHR24124">
    <property type="entry name" value="ANKYRIN REPEAT FAMILY A"/>
    <property type="match status" value="1"/>
</dbReference>
<evidence type="ECO:0000313" key="5">
    <source>
        <dbReference type="Proteomes" id="UP000001646"/>
    </source>
</evidence>
<evidence type="ECO:0000313" key="4">
    <source>
        <dbReference type="Ensembl" id="ENSACAP00000020690.3"/>
    </source>
</evidence>
<dbReference type="Proteomes" id="UP000001646">
    <property type="component" value="Unplaced"/>
</dbReference>
<dbReference type="Ensembl" id="ENSACAT00000025643.3">
    <property type="protein sequence ID" value="ENSACAP00000020690.3"/>
    <property type="gene ID" value="ENSACAG00000022359.3"/>
</dbReference>
<dbReference type="GO" id="GO:0005634">
    <property type="term" value="C:nucleus"/>
    <property type="evidence" value="ECO:0000318"/>
    <property type="project" value="GO_Central"/>
</dbReference>
<keyword evidence="5" id="KW-1185">Reference proteome</keyword>
<dbReference type="PANTHER" id="PTHR24124:SF8">
    <property type="entry name" value="OCA DOMAIN-CONTAINING PROTEIN"/>
    <property type="match status" value="1"/>
</dbReference>
<evidence type="ECO:0000256" key="2">
    <source>
        <dbReference type="ARBA" id="ARBA00023043"/>
    </source>
</evidence>
<dbReference type="Bgee" id="ENSACAG00000022359">
    <property type="expression patterns" value="Expressed in hemipenis and 10 other cell types or tissues"/>
</dbReference>
<sequence length="373" mass="41635">MFLLFFKNRHCASKSVEELDILVEVLQEDLNASQSKFGLQMPTPYGQVSAPESQSPWIERVGNPPSEEHWESIPFQPRSPDISWHPFGCGAMEGCPTPTNIFRNQCEEERHWQKFQLQQEEARLRNISMEKLLEPDPHGNRPLHGAVTQGRRALAYALAWRMAYLNKIDEKDTAKQTALHIAARKNHQLIAGDLIALGANVNAKDILGKTPLHLCAEKGNLAVLEVLQSCQQNGTHVEVDVTNNQGLTPLQGGALAHAALVKDLEIPGLSLDIKQVLALRKERTLRGICCLVEMGADPWVQGTTSSDQTSHCFAKMQEDKELMNAFQIYGPRRTQVILFSWEKGQAAPLLCPTFIHGIIPNAININISKLYLC</sequence>
<proteinExistence type="predicted"/>
<evidence type="ECO:0000256" key="3">
    <source>
        <dbReference type="PROSITE-ProRule" id="PRU00023"/>
    </source>
</evidence>
<dbReference type="PROSITE" id="PS50088">
    <property type="entry name" value="ANK_REPEAT"/>
    <property type="match status" value="2"/>
</dbReference>
<dbReference type="GeneTree" id="ENSGT00940000153695"/>
<feature type="repeat" description="ANK" evidence="3">
    <location>
        <begin position="174"/>
        <end position="206"/>
    </location>
</feature>
<keyword evidence="2 3" id="KW-0040">ANK repeat</keyword>
<dbReference type="AlphaFoldDB" id="H9GUG1"/>
<dbReference type="PROSITE" id="PS50297">
    <property type="entry name" value="ANK_REP_REGION"/>
    <property type="match status" value="2"/>
</dbReference>
<reference evidence="4" key="1">
    <citation type="submission" date="2009-12" db="EMBL/GenBank/DDBJ databases">
        <title>The Genome Sequence of Anolis carolinensis (Green Anole Lizard).</title>
        <authorList>
            <consortium name="The Genome Sequencing Platform"/>
            <person name="Di Palma F."/>
            <person name="Alfoldi J."/>
            <person name="Heiman D."/>
            <person name="Young S."/>
            <person name="Grabherr M."/>
            <person name="Johnson J."/>
            <person name="Lander E.S."/>
            <person name="Lindblad-Toh K."/>
        </authorList>
    </citation>
    <scope>NUCLEOTIDE SEQUENCE [LARGE SCALE GENOMIC DNA]</scope>
    <source>
        <strain evidence="4">JBL SC #1</strain>
    </source>
</reference>
<dbReference type="eggNOG" id="KOG0504">
    <property type="taxonomic scope" value="Eukaryota"/>
</dbReference>
<dbReference type="InterPro" id="IPR036770">
    <property type="entry name" value="Ankyrin_rpt-contain_sf"/>
</dbReference>
<dbReference type="HOGENOM" id="CLU_118379_0_0_1"/>
<reference evidence="4" key="3">
    <citation type="submission" date="2025-09" db="UniProtKB">
        <authorList>
            <consortium name="Ensembl"/>
        </authorList>
    </citation>
    <scope>IDENTIFICATION</scope>
</reference>
<reference evidence="4" key="2">
    <citation type="submission" date="2025-08" db="UniProtKB">
        <authorList>
            <consortium name="Ensembl"/>
        </authorList>
    </citation>
    <scope>IDENTIFICATION</scope>
</reference>
<dbReference type="Pfam" id="PF12796">
    <property type="entry name" value="Ank_2"/>
    <property type="match status" value="1"/>
</dbReference>
<accession>H9GUG1</accession>
<keyword evidence="1" id="KW-0677">Repeat</keyword>
<feature type="repeat" description="ANK" evidence="3">
    <location>
        <begin position="207"/>
        <end position="227"/>
    </location>
</feature>
<dbReference type="SUPFAM" id="SSF48403">
    <property type="entry name" value="Ankyrin repeat"/>
    <property type="match status" value="1"/>
</dbReference>
<evidence type="ECO:0000256" key="1">
    <source>
        <dbReference type="ARBA" id="ARBA00022737"/>
    </source>
</evidence>
<dbReference type="Gene3D" id="1.25.40.20">
    <property type="entry name" value="Ankyrin repeat-containing domain"/>
    <property type="match status" value="1"/>
</dbReference>